<evidence type="ECO:0000256" key="7">
    <source>
        <dbReference type="RuleBase" id="RU000492"/>
    </source>
</evidence>
<keyword evidence="5 7" id="KW-0067">ATP-binding</keyword>
<feature type="short sequence motif" description="Q motif" evidence="6">
    <location>
        <begin position="142"/>
        <end position="170"/>
    </location>
</feature>
<evidence type="ECO:0000256" key="6">
    <source>
        <dbReference type="PROSITE-ProRule" id="PRU00552"/>
    </source>
</evidence>
<feature type="compositionally biased region" description="Basic and acidic residues" evidence="8">
    <location>
        <begin position="69"/>
        <end position="90"/>
    </location>
</feature>
<evidence type="ECO:0000256" key="4">
    <source>
        <dbReference type="ARBA" id="ARBA00022806"/>
    </source>
</evidence>
<keyword evidence="2 7" id="KW-0547">Nucleotide-binding</keyword>
<name>A0ABR2LCG3_9EUKA</name>
<protein>
    <recommendedName>
        <fullName evidence="1">RNA helicase</fullName>
        <ecNumber evidence="1">3.6.4.13</ecNumber>
    </recommendedName>
</protein>
<reference evidence="12 13" key="1">
    <citation type="submission" date="2024-04" db="EMBL/GenBank/DDBJ databases">
        <title>Tritrichomonas musculus Genome.</title>
        <authorList>
            <person name="Alves-Ferreira E."/>
            <person name="Grigg M."/>
            <person name="Lorenzi H."/>
            <person name="Galac M."/>
        </authorList>
    </citation>
    <scope>NUCLEOTIDE SEQUENCE [LARGE SCALE GENOMIC DNA]</scope>
    <source>
        <strain evidence="12 13">EAF2021</strain>
    </source>
</reference>
<evidence type="ECO:0000256" key="8">
    <source>
        <dbReference type="SAM" id="MobiDB-lite"/>
    </source>
</evidence>
<evidence type="ECO:0000313" key="13">
    <source>
        <dbReference type="Proteomes" id="UP001470230"/>
    </source>
</evidence>
<dbReference type="InterPro" id="IPR011545">
    <property type="entry name" value="DEAD/DEAH_box_helicase_dom"/>
</dbReference>
<dbReference type="PANTHER" id="PTHR47958">
    <property type="entry name" value="ATP-DEPENDENT RNA HELICASE DBP3"/>
    <property type="match status" value="1"/>
</dbReference>
<feature type="region of interest" description="Disordered" evidence="8">
    <location>
        <begin position="1"/>
        <end position="52"/>
    </location>
</feature>
<evidence type="ECO:0000259" key="11">
    <source>
        <dbReference type="PROSITE" id="PS51195"/>
    </source>
</evidence>
<dbReference type="SUPFAM" id="SSF52540">
    <property type="entry name" value="P-loop containing nucleoside triphosphate hydrolases"/>
    <property type="match status" value="1"/>
</dbReference>
<dbReference type="InterPro" id="IPR001650">
    <property type="entry name" value="Helicase_C-like"/>
</dbReference>
<comment type="similarity">
    <text evidence="7">Belongs to the DEAD box helicase family.</text>
</comment>
<dbReference type="Proteomes" id="UP001470230">
    <property type="component" value="Unassembled WGS sequence"/>
</dbReference>
<dbReference type="EC" id="3.6.4.13" evidence="1"/>
<feature type="compositionally biased region" description="Basic and acidic residues" evidence="8">
    <location>
        <begin position="30"/>
        <end position="41"/>
    </location>
</feature>
<evidence type="ECO:0000256" key="3">
    <source>
        <dbReference type="ARBA" id="ARBA00022801"/>
    </source>
</evidence>
<dbReference type="SMART" id="SM00487">
    <property type="entry name" value="DEXDc"/>
    <property type="match status" value="1"/>
</dbReference>
<dbReference type="PROSITE" id="PS00039">
    <property type="entry name" value="DEAD_ATP_HELICASE"/>
    <property type="match status" value="1"/>
</dbReference>
<dbReference type="InterPro" id="IPR027417">
    <property type="entry name" value="P-loop_NTPase"/>
</dbReference>
<dbReference type="PROSITE" id="PS51192">
    <property type="entry name" value="HELICASE_ATP_BIND_1"/>
    <property type="match status" value="1"/>
</dbReference>
<evidence type="ECO:0000256" key="2">
    <source>
        <dbReference type="ARBA" id="ARBA00022741"/>
    </source>
</evidence>
<keyword evidence="4 7" id="KW-0347">Helicase</keyword>
<dbReference type="EMBL" id="JAPFFF010000001">
    <property type="protein sequence ID" value="KAK8900632.1"/>
    <property type="molecule type" value="Genomic_DNA"/>
</dbReference>
<dbReference type="Gene3D" id="3.40.50.300">
    <property type="entry name" value="P-loop containing nucleotide triphosphate hydrolases"/>
    <property type="match status" value="2"/>
</dbReference>
<dbReference type="PROSITE" id="PS51194">
    <property type="entry name" value="HELICASE_CTER"/>
    <property type="match status" value="1"/>
</dbReference>
<dbReference type="SMART" id="SM00490">
    <property type="entry name" value="HELICc"/>
    <property type="match status" value="1"/>
</dbReference>
<accession>A0ABR2LCG3</accession>
<proteinExistence type="inferred from homology"/>
<keyword evidence="13" id="KW-1185">Reference proteome</keyword>
<evidence type="ECO:0000259" key="9">
    <source>
        <dbReference type="PROSITE" id="PS51192"/>
    </source>
</evidence>
<dbReference type="PROSITE" id="PS51195">
    <property type="entry name" value="Q_MOTIF"/>
    <property type="match status" value="1"/>
</dbReference>
<gene>
    <name evidence="12" type="ORF">M9Y10_002961</name>
</gene>
<dbReference type="CDD" id="cd18787">
    <property type="entry name" value="SF2_C_DEAD"/>
    <property type="match status" value="1"/>
</dbReference>
<keyword evidence="3 7" id="KW-0378">Hydrolase</keyword>
<dbReference type="InterPro" id="IPR000629">
    <property type="entry name" value="RNA-helicase_DEAD-box_CS"/>
</dbReference>
<evidence type="ECO:0000256" key="5">
    <source>
        <dbReference type="ARBA" id="ARBA00022840"/>
    </source>
</evidence>
<dbReference type="Pfam" id="PF00271">
    <property type="entry name" value="Helicase_C"/>
    <property type="match status" value="1"/>
</dbReference>
<evidence type="ECO:0000313" key="12">
    <source>
        <dbReference type="EMBL" id="KAK8900632.1"/>
    </source>
</evidence>
<dbReference type="InterPro" id="IPR014014">
    <property type="entry name" value="RNA_helicase_DEAD_Q_motif"/>
</dbReference>
<dbReference type="InterPro" id="IPR014001">
    <property type="entry name" value="Helicase_ATP-bd"/>
</dbReference>
<feature type="domain" description="DEAD-box RNA helicase Q" evidence="11">
    <location>
        <begin position="142"/>
        <end position="170"/>
    </location>
</feature>
<evidence type="ECO:0000259" key="10">
    <source>
        <dbReference type="PROSITE" id="PS51194"/>
    </source>
</evidence>
<organism evidence="12 13">
    <name type="scientific">Tritrichomonas musculus</name>
    <dbReference type="NCBI Taxonomy" id="1915356"/>
    <lineage>
        <taxon>Eukaryota</taxon>
        <taxon>Metamonada</taxon>
        <taxon>Parabasalia</taxon>
        <taxon>Tritrichomonadida</taxon>
        <taxon>Tritrichomonadidae</taxon>
        <taxon>Tritrichomonas</taxon>
    </lineage>
</organism>
<feature type="region of interest" description="Disordered" evidence="8">
    <location>
        <begin position="69"/>
        <end position="103"/>
    </location>
</feature>
<dbReference type="Pfam" id="PF00270">
    <property type="entry name" value="DEAD"/>
    <property type="match status" value="1"/>
</dbReference>
<feature type="domain" description="Helicase C-terminal" evidence="10">
    <location>
        <begin position="373"/>
        <end position="520"/>
    </location>
</feature>
<comment type="caution">
    <text evidence="12">The sequence shown here is derived from an EMBL/GenBank/DDBJ whole genome shotgun (WGS) entry which is preliminary data.</text>
</comment>
<feature type="domain" description="Helicase ATP-binding" evidence="9">
    <location>
        <begin position="173"/>
        <end position="348"/>
    </location>
</feature>
<evidence type="ECO:0000256" key="1">
    <source>
        <dbReference type="ARBA" id="ARBA00012552"/>
    </source>
</evidence>
<sequence length="586" mass="64801">MSHHRRNRFESSSDGDFDSSADKSSNNQTSKEDYSSSDKYRNSSGRNQEFGLSHSRSFSIERRNDYSFRRDRGGFRDRDRNRRGSGDRRSRSPPIQPRTAPVVGVKLDIDIQPSTTPEQQKEFLKKNLIKFVVGTNVPPAAVTFEELNLPESLMKAIKDQGWKEPTPIQAVSIPVALKGHDLIGIAKTGSGKTASFIIPAILHIMRQEPMQRGDGPIVLVLSPTRELAQQTAEVADIFVPTIGVHQCCLFGGAGRGPQIMELRKSPALVVATPGRLNDFLEAGVVGMERVNFLILDEADRMLDMGFEPQIRKIIEKIGKDRQTMMFSATWPKEIRQLASDYLNDPIHMIIGSNELTTNSSIKQIIQKVDEYEKLSKTVEFLQDKPNSKVIIFTKTKRAADDLADNLASKGMKALSIHGDKPQSARDYVLHRFKNDKSGILVATDVAARGLDVTDIDTVVNFDFPGDIESYIHRIGRTARGTKEGVAITFFTDENKNMSRKLLKVLTLAKQEVPQWLQEMAAVTPRGASKQGYGRGYGKGGYSNYGYGGYGSGRGGGYGSGRGGYGGYGSGRPYNSASNDNFKGPKY</sequence>